<dbReference type="SMART" id="SM01117">
    <property type="entry name" value="Cyt-b5"/>
    <property type="match status" value="1"/>
</dbReference>
<dbReference type="Pfam" id="PF00173">
    <property type="entry name" value="Cyt-b5"/>
    <property type="match status" value="1"/>
</dbReference>
<dbReference type="PANTHER" id="PTHR10281:SF115">
    <property type="entry name" value="BINDING PROTEIN, PUTATIVE (AFU_ORTHOLOGUE AFUA_4G06240)-RELATED"/>
    <property type="match status" value="1"/>
</dbReference>
<evidence type="ECO:0000259" key="2">
    <source>
        <dbReference type="SMART" id="SM01117"/>
    </source>
</evidence>
<evidence type="ECO:0000313" key="3">
    <source>
        <dbReference type="EMBL" id="KAJ7779807.1"/>
    </source>
</evidence>
<dbReference type="SUPFAM" id="SSF55856">
    <property type="entry name" value="Cytochrome b5-like heme/steroid binding domain"/>
    <property type="match status" value="1"/>
</dbReference>
<dbReference type="EMBL" id="JARKIB010000005">
    <property type="protein sequence ID" value="KAJ7779807.1"/>
    <property type="molecule type" value="Genomic_DNA"/>
</dbReference>
<dbReference type="InterPro" id="IPR001199">
    <property type="entry name" value="Cyt_B5-like_heme/steroid-bd"/>
</dbReference>
<gene>
    <name evidence="3" type="ORF">B0H16DRAFT_1830183</name>
</gene>
<keyword evidence="4" id="KW-1185">Reference proteome</keyword>
<name>A0AAD7K964_9AGAR</name>
<dbReference type="Gene3D" id="3.10.120.10">
    <property type="entry name" value="Cytochrome b5-like heme/steroid binding domain"/>
    <property type="match status" value="1"/>
</dbReference>
<proteinExistence type="inferred from homology"/>
<dbReference type="InterPro" id="IPR036400">
    <property type="entry name" value="Cyt_B5-like_heme/steroid_sf"/>
</dbReference>
<evidence type="ECO:0000313" key="4">
    <source>
        <dbReference type="Proteomes" id="UP001215598"/>
    </source>
</evidence>
<protein>
    <recommendedName>
        <fullName evidence="2">Cytochrome b5 heme-binding domain-containing protein</fullName>
    </recommendedName>
</protein>
<organism evidence="3 4">
    <name type="scientific">Mycena metata</name>
    <dbReference type="NCBI Taxonomy" id="1033252"/>
    <lineage>
        <taxon>Eukaryota</taxon>
        <taxon>Fungi</taxon>
        <taxon>Dikarya</taxon>
        <taxon>Basidiomycota</taxon>
        <taxon>Agaricomycotina</taxon>
        <taxon>Agaricomycetes</taxon>
        <taxon>Agaricomycetidae</taxon>
        <taxon>Agaricales</taxon>
        <taxon>Marasmiineae</taxon>
        <taxon>Mycenaceae</taxon>
        <taxon>Mycena</taxon>
    </lineage>
</organism>
<comment type="caution">
    <text evidence="3">The sequence shown here is derived from an EMBL/GenBank/DDBJ whole genome shotgun (WGS) entry which is preliminary data.</text>
</comment>
<dbReference type="InterPro" id="IPR050577">
    <property type="entry name" value="MAPR/NEUFC/NENF-like"/>
</dbReference>
<comment type="similarity">
    <text evidence="1">Belongs to the cytochrome b5 family. MAPR subfamily.</text>
</comment>
<reference evidence="3" key="1">
    <citation type="submission" date="2023-03" db="EMBL/GenBank/DDBJ databases">
        <title>Massive genome expansion in bonnet fungi (Mycena s.s.) driven by repeated elements and novel gene families across ecological guilds.</title>
        <authorList>
            <consortium name="Lawrence Berkeley National Laboratory"/>
            <person name="Harder C.B."/>
            <person name="Miyauchi S."/>
            <person name="Viragh M."/>
            <person name="Kuo A."/>
            <person name="Thoen E."/>
            <person name="Andreopoulos B."/>
            <person name="Lu D."/>
            <person name="Skrede I."/>
            <person name="Drula E."/>
            <person name="Henrissat B."/>
            <person name="Morin E."/>
            <person name="Kohler A."/>
            <person name="Barry K."/>
            <person name="LaButti K."/>
            <person name="Morin E."/>
            <person name="Salamov A."/>
            <person name="Lipzen A."/>
            <person name="Mereny Z."/>
            <person name="Hegedus B."/>
            <person name="Baldrian P."/>
            <person name="Stursova M."/>
            <person name="Weitz H."/>
            <person name="Taylor A."/>
            <person name="Grigoriev I.V."/>
            <person name="Nagy L.G."/>
            <person name="Martin F."/>
            <person name="Kauserud H."/>
        </authorList>
    </citation>
    <scope>NUCLEOTIDE SEQUENCE</scope>
    <source>
        <strain evidence="3">CBHHK182m</strain>
    </source>
</reference>
<sequence length="163" mass="17565">MHPRDDLAPPKDDPFTLAQLAEFDGSGPSKPVYVAIKGAIFDVTPKADVYGVGRSYNIFAGKDGLKGLRMSSLNAVPDYRGLNEAHRKVLDDWHAFFTYAVIPFDPAVAVIRQPVVTVREPSRCKRTVTTGVAHGGHGLTNDIESFDEPSVDIFSASPGPLAA</sequence>
<dbReference type="GO" id="GO:0016020">
    <property type="term" value="C:membrane"/>
    <property type="evidence" value="ECO:0007669"/>
    <property type="project" value="TreeGrafter"/>
</dbReference>
<dbReference type="PANTHER" id="PTHR10281">
    <property type="entry name" value="MEMBRANE-ASSOCIATED PROGESTERONE RECEPTOR COMPONENT-RELATED"/>
    <property type="match status" value="1"/>
</dbReference>
<feature type="domain" description="Cytochrome b5 heme-binding" evidence="2">
    <location>
        <begin position="15"/>
        <end position="105"/>
    </location>
</feature>
<accession>A0AAD7K964</accession>
<dbReference type="GO" id="GO:0005783">
    <property type="term" value="C:endoplasmic reticulum"/>
    <property type="evidence" value="ECO:0007669"/>
    <property type="project" value="TreeGrafter"/>
</dbReference>
<evidence type="ECO:0000256" key="1">
    <source>
        <dbReference type="ARBA" id="ARBA00038357"/>
    </source>
</evidence>
<dbReference type="AlphaFoldDB" id="A0AAD7K964"/>
<dbReference type="Proteomes" id="UP001215598">
    <property type="component" value="Unassembled WGS sequence"/>
</dbReference>